<organism evidence="1 2">
    <name type="scientific">Agathobacter rectalis</name>
    <dbReference type="NCBI Taxonomy" id="39491"/>
    <lineage>
        <taxon>Bacteria</taxon>
        <taxon>Bacillati</taxon>
        <taxon>Bacillota</taxon>
        <taxon>Clostridia</taxon>
        <taxon>Lachnospirales</taxon>
        <taxon>Lachnospiraceae</taxon>
        <taxon>Agathobacter</taxon>
    </lineage>
</organism>
<reference evidence="1 2" key="1">
    <citation type="submission" date="2018-08" db="EMBL/GenBank/DDBJ databases">
        <title>A genome reference for cultivated species of the human gut microbiota.</title>
        <authorList>
            <person name="Zou Y."/>
            <person name="Xue W."/>
            <person name="Luo G."/>
        </authorList>
    </citation>
    <scope>NUCLEOTIDE SEQUENCE [LARGE SCALE GENOMIC DNA]</scope>
    <source>
        <strain evidence="1 2">OM08-12AT</strain>
    </source>
</reference>
<gene>
    <name evidence="1" type="ORF">DXC13_07250</name>
</gene>
<evidence type="ECO:0000313" key="2">
    <source>
        <dbReference type="Proteomes" id="UP000260717"/>
    </source>
</evidence>
<dbReference type="AlphaFoldDB" id="A0A3E4X566"/>
<dbReference type="Proteomes" id="UP000260717">
    <property type="component" value="Unassembled WGS sequence"/>
</dbReference>
<protein>
    <submittedName>
        <fullName evidence="1">Uncharacterized protein</fullName>
    </submittedName>
</protein>
<name>A0A3E4X566_9FIRM</name>
<accession>A0A3E4X566</accession>
<sequence>MISTNYVFPRIIKAREEKALIWDQTYWELFSLYLAYFTDLNAIQKKIIVYDESSVQPKILIPYTIKNRI</sequence>
<evidence type="ECO:0000313" key="1">
    <source>
        <dbReference type="EMBL" id="RGM49629.1"/>
    </source>
</evidence>
<dbReference type="EMBL" id="QSTI01000009">
    <property type="protein sequence ID" value="RGM49629.1"/>
    <property type="molecule type" value="Genomic_DNA"/>
</dbReference>
<proteinExistence type="predicted"/>
<comment type="caution">
    <text evidence="1">The sequence shown here is derived from an EMBL/GenBank/DDBJ whole genome shotgun (WGS) entry which is preliminary data.</text>
</comment>